<evidence type="ECO:0000256" key="5">
    <source>
        <dbReference type="SAM" id="MobiDB-lite"/>
    </source>
</evidence>
<dbReference type="Gene3D" id="4.10.1000.10">
    <property type="entry name" value="Zinc finger, CCCH-type"/>
    <property type="match status" value="1"/>
</dbReference>
<keyword evidence="1 4" id="KW-0479">Metal-binding</keyword>
<dbReference type="PANTHER" id="PTHR12681">
    <property type="entry name" value="ZINC FINGER-CONTAINING PROTEIN P48ZNF"/>
    <property type="match status" value="1"/>
</dbReference>
<evidence type="ECO:0000256" key="1">
    <source>
        <dbReference type="ARBA" id="ARBA00022723"/>
    </source>
</evidence>
<dbReference type="AlphaFoldDB" id="A0A7J8Y0P3"/>
<dbReference type="InterPro" id="IPR036855">
    <property type="entry name" value="Znf_CCCH_sf"/>
</dbReference>
<dbReference type="PROSITE" id="PS50103">
    <property type="entry name" value="ZF_C3H1"/>
    <property type="match status" value="1"/>
</dbReference>
<dbReference type="InterPro" id="IPR032378">
    <property type="entry name" value="ZC3H15/TMA46_C"/>
</dbReference>
<dbReference type="InterPro" id="IPR000571">
    <property type="entry name" value="Znf_CCCH"/>
</dbReference>
<accession>A0A7J8Y0P3</accession>
<dbReference type="EMBL" id="JABFAA010000009">
    <property type="protein sequence ID" value="MBA0693147.1"/>
    <property type="molecule type" value="Genomic_DNA"/>
</dbReference>
<feature type="compositionally biased region" description="Basic and acidic residues" evidence="5">
    <location>
        <begin position="85"/>
        <end position="97"/>
    </location>
</feature>
<sequence length="173" mass="20187">GADPKSILCEFFKVGKCAKGFKCKLSHDLNVQRKGEKIDIYSDKRDQETMENCDQETLEKVVESKAKEYQQNKPTDNVLLEEESEKTPIEEEIDNQRAKLKTSTPMTPELFMEWKKKKKAERDESLAAQRAERAKNDRMSGRELFMSDASLFVDDAKAYEKYQREEEYDVPEN</sequence>
<evidence type="ECO:0000256" key="2">
    <source>
        <dbReference type="ARBA" id="ARBA00022771"/>
    </source>
</evidence>
<feature type="zinc finger region" description="C3H1-type" evidence="4">
    <location>
        <begin position="3"/>
        <end position="30"/>
    </location>
</feature>
<dbReference type="GO" id="GO:0005829">
    <property type="term" value="C:cytosol"/>
    <property type="evidence" value="ECO:0007669"/>
    <property type="project" value="TreeGrafter"/>
</dbReference>
<proteinExistence type="predicted"/>
<protein>
    <recommendedName>
        <fullName evidence="6">C3H1-type domain-containing protein</fullName>
    </recommendedName>
</protein>
<dbReference type="GO" id="GO:0002181">
    <property type="term" value="P:cytoplasmic translation"/>
    <property type="evidence" value="ECO:0007669"/>
    <property type="project" value="TreeGrafter"/>
</dbReference>
<comment type="caution">
    <text evidence="7">The sequence shown here is derived from an EMBL/GenBank/DDBJ whole genome shotgun (WGS) entry which is preliminary data.</text>
</comment>
<dbReference type="GO" id="GO:0003729">
    <property type="term" value="F:mRNA binding"/>
    <property type="evidence" value="ECO:0007669"/>
    <property type="project" value="TreeGrafter"/>
</dbReference>
<feature type="region of interest" description="Disordered" evidence="5">
    <location>
        <begin position="83"/>
        <end position="139"/>
    </location>
</feature>
<feature type="non-terminal residue" evidence="7">
    <location>
        <position position="1"/>
    </location>
</feature>
<evidence type="ECO:0000313" key="8">
    <source>
        <dbReference type="Proteomes" id="UP000593577"/>
    </source>
</evidence>
<feature type="domain" description="C3H1-type" evidence="6">
    <location>
        <begin position="3"/>
        <end position="30"/>
    </location>
</feature>
<evidence type="ECO:0000259" key="6">
    <source>
        <dbReference type="PROSITE" id="PS50103"/>
    </source>
</evidence>
<feature type="non-terminal residue" evidence="7">
    <location>
        <position position="173"/>
    </location>
</feature>
<keyword evidence="3 4" id="KW-0862">Zinc</keyword>
<gene>
    <name evidence="7" type="ORF">Goari_010652</name>
</gene>
<keyword evidence="2 4" id="KW-0863">Zinc-finger</keyword>
<name>A0A7J8Y0P3_GOSAI</name>
<evidence type="ECO:0000256" key="4">
    <source>
        <dbReference type="PROSITE-ProRule" id="PRU00723"/>
    </source>
</evidence>
<dbReference type="Proteomes" id="UP000593577">
    <property type="component" value="Unassembled WGS sequence"/>
</dbReference>
<evidence type="ECO:0000313" key="7">
    <source>
        <dbReference type="EMBL" id="MBA0693147.1"/>
    </source>
</evidence>
<dbReference type="PANTHER" id="PTHR12681:SF0">
    <property type="entry name" value="ZINC FINGER CCCH DOMAIN-CONTAINING PROTEIN 15"/>
    <property type="match status" value="1"/>
</dbReference>
<dbReference type="Pfam" id="PF16543">
    <property type="entry name" value="DFRP_C"/>
    <property type="match status" value="1"/>
</dbReference>
<dbReference type="Gene3D" id="6.20.400.10">
    <property type="match status" value="1"/>
</dbReference>
<feature type="compositionally biased region" description="Basic and acidic residues" evidence="5">
    <location>
        <begin position="120"/>
        <end position="139"/>
    </location>
</feature>
<keyword evidence="8" id="KW-1185">Reference proteome</keyword>
<evidence type="ECO:0000256" key="3">
    <source>
        <dbReference type="ARBA" id="ARBA00022833"/>
    </source>
</evidence>
<dbReference type="SUPFAM" id="SSF90229">
    <property type="entry name" value="CCCH zinc finger"/>
    <property type="match status" value="1"/>
</dbReference>
<organism evidence="7 8">
    <name type="scientific">Gossypium aridum</name>
    <name type="common">American cotton</name>
    <name type="synonym">Erioxylum aridum</name>
    <dbReference type="NCBI Taxonomy" id="34290"/>
    <lineage>
        <taxon>Eukaryota</taxon>
        <taxon>Viridiplantae</taxon>
        <taxon>Streptophyta</taxon>
        <taxon>Embryophyta</taxon>
        <taxon>Tracheophyta</taxon>
        <taxon>Spermatophyta</taxon>
        <taxon>Magnoliopsida</taxon>
        <taxon>eudicotyledons</taxon>
        <taxon>Gunneridae</taxon>
        <taxon>Pentapetalae</taxon>
        <taxon>rosids</taxon>
        <taxon>malvids</taxon>
        <taxon>Malvales</taxon>
        <taxon>Malvaceae</taxon>
        <taxon>Malvoideae</taxon>
        <taxon>Gossypium</taxon>
    </lineage>
</organism>
<dbReference type="GO" id="GO:0008270">
    <property type="term" value="F:zinc ion binding"/>
    <property type="evidence" value="ECO:0007669"/>
    <property type="project" value="UniProtKB-KW"/>
</dbReference>
<reference evidence="7 8" key="1">
    <citation type="journal article" date="2019" name="Genome Biol. Evol.">
        <title>Insights into the evolution of the New World diploid cottons (Gossypium, subgenus Houzingenia) based on genome sequencing.</title>
        <authorList>
            <person name="Grover C.E."/>
            <person name="Arick M.A. 2nd"/>
            <person name="Thrash A."/>
            <person name="Conover J.L."/>
            <person name="Sanders W.S."/>
            <person name="Peterson D.G."/>
            <person name="Frelichowski J.E."/>
            <person name="Scheffler J.A."/>
            <person name="Scheffler B.E."/>
            <person name="Wendel J.F."/>
        </authorList>
    </citation>
    <scope>NUCLEOTIDE SEQUENCE [LARGE SCALE GENOMIC DNA]</scope>
    <source>
        <strain evidence="7">185</strain>
        <tissue evidence="7">Leaf</tissue>
    </source>
</reference>